<dbReference type="AlphaFoldDB" id="A0A6S7I5X6"/>
<dbReference type="PANTHER" id="PTHR19959:SF119">
    <property type="entry name" value="FUNGAL LIPASE-LIKE DOMAIN-CONTAINING PROTEIN"/>
    <property type="match status" value="1"/>
</dbReference>
<dbReference type="SMART" id="SM00028">
    <property type="entry name" value="TPR"/>
    <property type="match status" value="3"/>
</dbReference>
<name>A0A6S7I5X6_PARCT</name>
<evidence type="ECO:0000313" key="1">
    <source>
        <dbReference type="EMBL" id="CAB4001742.1"/>
    </source>
</evidence>
<dbReference type="GO" id="GO:0008773">
    <property type="term" value="F:[protein-PII] uridylyltransferase activity"/>
    <property type="evidence" value="ECO:0007669"/>
    <property type="project" value="InterPro"/>
</dbReference>
<dbReference type="InterPro" id="IPR019734">
    <property type="entry name" value="TPR_rpt"/>
</dbReference>
<proteinExistence type="predicted"/>
<accession>A0A6S7I5X6</accession>
<dbReference type="Proteomes" id="UP001152795">
    <property type="component" value="Unassembled WGS sequence"/>
</dbReference>
<keyword evidence="2" id="KW-1185">Reference proteome</keyword>
<sequence length="872" mass="100299">MDEMVGGNPFHCKFDSELKENELKNLRNEVKKSLEPMECRRSSKNTESLNKCDVRQMLKDETEEIERLSDRISVRMKQFLAALINESLDLLGTPPCDHEVIVLGSLARNEMTPYSDFEWAILTNSEEEECKVFFRNLKNLVYLQIINLGETILPSMNFKAINEEWFYDDITTRGVSFDGFLPQACKTPLGNMPLGKRLEFELIENMPQFELIENMPEFELIENMPAFELIYTPEKMANFQNNDWYRKNWKLGDTLLTFSPLQPDKHILVDAYRREMAKILSCPCDSACCKHDTSCGAWPTRGSCRGLRTLCEDVSRYGDVVIGNNVLDDGKIYDVKKEIYRLTDRVFAALAKCYEVDASGTFAILDELYRREIILSETRDNFASASAIAIKLRISTYLKAGKQGEQLMASSNYETETSAYYMPNSEELFHFFFIAIPLYEELKKLKAAGNIPPSLKQSSFFDDSDATMGHIYCRLLNYDEAFKCYDRTLQQDPENLSIEIRRISIALCITKGTEEMDKIRENLDTLLCKIDQSWSEPHQKITPFVRRMDFQEIQQLLEVLLVASSFFDCPKYSELAGNILSQKSTIRKDSARGGTEWVELVLMEIALQRYLPESSDQQHLIYIVTSKMSSLIDEEGVSIKSIRWLNRLGEILLEMRNLDKAYRCFQRALSMERLLYQTKPNMNTMTSLYFLGTTSFYLSMCRESKFYFESLVQLFESFGRPSARLMDVKKAFLYLALVSQILGNSAEESVCYFEKGIKATTGSRNDAELKLDCLLYCYLADTWHAQHNQEQAWKSALEGKACIRKIVRVQVRAQTTCHLANTLAKIQKTNEGIEILKEEVQELTSQSQMKEKALCLTKLGKLCFEQGLASDA</sequence>
<dbReference type="EMBL" id="CACRXK020004167">
    <property type="protein sequence ID" value="CAB4001742.1"/>
    <property type="molecule type" value="Genomic_DNA"/>
</dbReference>
<dbReference type="Gene3D" id="1.25.40.10">
    <property type="entry name" value="Tetratricopeptide repeat domain"/>
    <property type="match status" value="1"/>
</dbReference>
<dbReference type="SUPFAM" id="SSF48452">
    <property type="entry name" value="TPR-like"/>
    <property type="match status" value="1"/>
</dbReference>
<reference evidence="1" key="1">
    <citation type="submission" date="2020-04" db="EMBL/GenBank/DDBJ databases">
        <authorList>
            <person name="Alioto T."/>
            <person name="Alioto T."/>
            <person name="Gomez Garrido J."/>
        </authorList>
    </citation>
    <scope>NUCLEOTIDE SEQUENCE</scope>
    <source>
        <strain evidence="1">A484AB</strain>
    </source>
</reference>
<dbReference type="PANTHER" id="PTHR19959">
    <property type="entry name" value="KINESIN LIGHT CHAIN"/>
    <property type="match status" value="1"/>
</dbReference>
<protein>
    <submittedName>
        <fullName evidence="1">PREDICTED: uncharacterized protein LOC109479539</fullName>
    </submittedName>
</protein>
<dbReference type="InterPro" id="IPR011990">
    <property type="entry name" value="TPR-like_helical_dom_sf"/>
</dbReference>
<dbReference type="OrthoDB" id="5986190at2759"/>
<evidence type="ECO:0000313" key="2">
    <source>
        <dbReference type="Proteomes" id="UP001152795"/>
    </source>
</evidence>
<organism evidence="1 2">
    <name type="scientific">Paramuricea clavata</name>
    <name type="common">Red gorgonian</name>
    <name type="synonym">Violescent sea-whip</name>
    <dbReference type="NCBI Taxonomy" id="317549"/>
    <lineage>
        <taxon>Eukaryota</taxon>
        <taxon>Metazoa</taxon>
        <taxon>Cnidaria</taxon>
        <taxon>Anthozoa</taxon>
        <taxon>Octocorallia</taxon>
        <taxon>Malacalcyonacea</taxon>
        <taxon>Plexauridae</taxon>
        <taxon>Paramuricea</taxon>
    </lineage>
</organism>
<dbReference type="Pfam" id="PF03445">
    <property type="entry name" value="DUF294"/>
    <property type="match status" value="1"/>
</dbReference>
<comment type="caution">
    <text evidence="1">The sequence shown here is derived from an EMBL/GenBank/DDBJ whole genome shotgun (WGS) entry which is preliminary data.</text>
</comment>
<gene>
    <name evidence="1" type="ORF">PACLA_8A024243</name>
</gene>
<dbReference type="InterPro" id="IPR005105">
    <property type="entry name" value="GlnD_Uridyltrans_N"/>
</dbReference>
<dbReference type="Gene3D" id="1.10.357.170">
    <property type="match status" value="1"/>
</dbReference>
<dbReference type="PROSITE" id="PS50005">
    <property type="entry name" value="TPR"/>
    <property type="match status" value="2"/>
</dbReference>